<evidence type="ECO:0000313" key="4">
    <source>
        <dbReference type="Proteomes" id="UP000579945"/>
    </source>
</evidence>
<keyword evidence="2" id="KW-1133">Transmembrane helix</keyword>
<feature type="transmembrane region" description="Helical" evidence="2">
    <location>
        <begin position="56"/>
        <end position="78"/>
    </location>
</feature>
<evidence type="ECO:0000313" key="3">
    <source>
        <dbReference type="EMBL" id="MBB3725318.1"/>
    </source>
</evidence>
<keyword evidence="1" id="KW-0175">Coiled coil</keyword>
<keyword evidence="3" id="KW-0413">Isomerase</keyword>
<comment type="caution">
    <text evidence="3">The sequence shown here is derived from an EMBL/GenBank/DDBJ whole genome shotgun (WGS) entry which is preliminary data.</text>
</comment>
<sequence>MGNETADPPRRPASRMTTRALRVFAKKTVTYVGVVLVSATIVSALLRVQWPDPLHPIVILTGAVFVAPAAIAMAIDWLRRKSDRQRLDQAAEDPGELLQRRVERVNTAFAEAAALMDELQRDVEAQQAAREALVTQAAEQQRLLEINEEQAEKIRHLLFSETKATIHAERRQQWTFFLLGYLASTATSIPIGIWINSIS</sequence>
<gene>
    <name evidence="3" type="ORF">FHR33_001178</name>
</gene>
<protein>
    <submittedName>
        <fullName evidence="3">2-methylaconitate cis-trans-isomerase PrpF</fullName>
    </submittedName>
</protein>
<dbReference type="AlphaFoldDB" id="A0A7W5Y940"/>
<accession>A0A7W5Y940</accession>
<proteinExistence type="predicted"/>
<evidence type="ECO:0000256" key="2">
    <source>
        <dbReference type="SAM" id="Phobius"/>
    </source>
</evidence>
<dbReference type="RefSeq" id="WP_183644500.1">
    <property type="nucleotide sequence ID" value="NZ_JACIBV010000001.1"/>
</dbReference>
<evidence type="ECO:0000256" key="1">
    <source>
        <dbReference type="SAM" id="Coils"/>
    </source>
</evidence>
<dbReference type="Proteomes" id="UP000579945">
    <property type="component" value="Unassembled WGS sequence"/>
</dbReference>
<dbReference type="EMBL" id="JACIBV010000001">
    <property type="protein sequence ID" value="MBB3725318.1"/>
    <property type="molecule type" value="Genomic_DNA"/>
</dbReference>
<feature type="coiled-coil region" evidence="1">
    <location>
        <begin position="102"/>
        <end position="136"/>
    </location>
</feature>
<organism evidence="3 4">
    <name type="scientific">Nonomuraea dietziae</name>
    <dbReference type="NCBI Taxonomy" id="65515"/>
    <lineage>
        <taxon>Bacteria</taxon>
        <taxon>Bacillati</taxon>
        <taxon>Actinomycetota</taxon>
        <taxon>Actinomycetes</taxon>
        <taxon>Streptosporangiales</taxon>
        <taxon>Streptosporangiaceae</taxon>
        <taxon>Nonomuraea</taxon>
    </lineage>
</organism>
<feature type="transmembrane region" description="Helical" evidence="2">
    <location>
        <begin position="176"/>
        <end position="195"/>
    </location>
</feature>
<keyword evidence="4" id="KW-1185">Reference proteome</keyword>
<dbReference type="GO" id="GO:0016853">
    <property type="term" value="F:isomerase activity"/>
    <property type="evidence" value="ECO:0007669"/>
    <property type="project" value="UniProtKB-KW"/>
</dbReference>
<keyword evidence="2" id="KW-0812">Transmembrane</keyword>
<feature type="transmembrane region" description="Helical" evidence="2">
    <location>
        <begin position="29"/>
        <end position="50"/>
    </location>
</feature>
<reference evidence="3 4" key="1">
    <citation type="submission" date="2020-08" db="EMBL/GenBank/DDBJ databases">
        <title>Sequencing the genomes of 1000 actinobacteria strains.</title>
        <authorList>
            <person name="Klenk H.-P."/>
        </authorList>
    </citation>
    <scope>NUCLEOTIDE SEQUENCE [LARGE SCALE GENOMIC DNA]</scope>
    <source>
        <strain evidence="3 4">DSM 44320</strain>
    </source>
</reference>
<name>A0A7W5Y940_9ACTN</name>
<keyword evidence="2" id="KW-0472">Membrane</keyword>
<dbReference type="GeneID" id="95387748"/>